<name>A0A226D8N5_FOLCA</name>
<dbReference type="AlphaFoldDB" id="A0A226D8N5"/>
<protein>
    <submittedName>
        <fullName evidence="1">Uncharacterized protein</fullName>
    </submittedName>
</protein>
<comment type="caution">
    <text evidence="1">The sequence shown here is derived from an EMBL/GenBank/DDBJ whole genome shotgun (WGS) entry which is preliminary data.</text>
</comment>
<reference evidence="1 2" key="1">
    <citation type="submission" date="2015-12" db="EMBL/GenBank/DDBJ databases">
        <title>The genome of Folsomia candida.</title>
        <authorList>
            <person name="Faddeeva A."/>
            <person name="Derks M.F."/>
            <person name="Anvar Y."/>
            <person name="Smit S."/>
            <person name="Van Straalen N."/>
            <person name="Roelofs D."/>
        </authorList>
    </citation>
    <scope>NUCLEOTIDE SEQUENCE [LARGE SCALE GENOMIC DNA]</scope>
    <source>
        <strain evidence="1 2">VU population</strain>
        <tissue evidence="1">Whole body</tissue>
    </source>
</reference>
<evidence type="ECO:0000313" key="1">
    <source>
        <dbReference type="EMBL" id="OXA41500.1"/>
    </source>
</evidence>
<gene>
    <name evidence="1" type="ORF">Fcan01_23747</name>
</gene>
<proteinExistence type="predicted"/>
<dbReference type="Proteomes" id="UP000198287">
    <property type="component" value="Unassembled WGS sequence"/>
</dbReference>
<sequence length="101" mass="11430">MSTKKLKQRLRNISIRDNGTEAALVDDLFGVDNNNVDLGRNATGRKKKRKIKIYDISEPVLVKIFEFLKGTYTNLSDNGGLPTFGGDICIQSWKNAQEIWK</sequence>
<organism evidence="1 2">
    <name type="scientific">Folsomia candida</name>
    <name type="common">Springtail</name>
    <dbReference type="NCBI Taxonomy" id="158441"/>
    <lineage>
        <taxon>Eukaryota</taxon>
        <taxon>Metazoa</taxon>
        <taxon>Ecdysozoa</taxon>
        <taxon>Arthropoda</taxon>
        <taxon>Hexapoda</taxon>
        <taxon>Collembola</taxon>
        <taxon>Entomobryomorpha</taxon>
        <taxon>Isotomoidea</taxon>
        <taxon>Isotomidae</taxon>
        <taxon>Proisotominae</taxon>
        <taxon>Folsomia</taxon>
    </lineage>
</organism>
<accession>A0A226D8N5</accession>
<keyword evidence="2" id="KW-1185">Reference proteome</keyword>
<dbReference type="EMBL" id="LNIX01000029">
    <property type="protein sequence ID" value="OXA41500.1"/>
    <property type="molecule type" value="Genomic_DNA"/>
</dbReference>
<evidence type="ECO:0000313" key="2">
    <source>
        <dbReference type="Proteomes" id="UP000198287"/>
    </source>
</evidence>